<reference evidence="2 3" key="1">
    <citation type="submission" date="2008-07" db="EMBL/GenBank/DDBJ databases">
        <authorList>
            <person name="El-Sayed N."/>
            <person name="Caler E."/>
            <person name="Inman J."/>
            <person name="Amedeo P."/>
            <person name="Hass B."/>
            <person name="Wortman J."/>
        </authorList>
    </citation>
    <scope>NUCLEOTIDE SEQUENCE [LARGE SCALE GENOMIC DNA]</scope>
    <source>
        <strain evidence="3">ATCC 50983 / TXsc</strain>
    </source>
</reference>
<keyword evidence="3" id="KW-1185">Reference proteome</keyword>
<proteinExistence type="predicted"/>
<organism evidence="3">
    <name type="scientific">Perkinsus marinus (strain ATCC 50983 / TXsc)</name>
    <dbReference type="NCBI Taxonomy" id="423536"/>
    <lineage>
        <taxon>Eukaryota</taxon>
        <taxon>Sar</taxon>
        <taxon>Alveolata</taxon>
        <taxon>Perkinsozoa</taxon>
        <taxon>Perkinsea</taxon>
        <taxon>Perkinsida</taxon>
        <taxon>Perkinsidae</taxon>
        <taxon>Perkinsus</taxon>
    </lineage>
</organism>
<feature type="region of interest" description="Disordered" evidence="1">
    <location>
        <begin position="21"/>
        <end position="40"/>
    </location>
</feature>
<gene>
    <name evidence="2" type="ORF">Pmar_PMAR022365</name>
</gene>
<evidence type="ECO:0000256" key="1">
    <source>
        <dbReference type="SAM" id="MobiDB-lite"/>
    </source>
</evidence>
<dbReference type="AlphaFoldDB" id="C5KDV9"/>
<dbReference type="InParanoid" id="C5KDV9"/>
<sequence length="53" mass="6453">MWVRMALEADAMEEKERAGWIQRSQMRKEKRERKIAQVRSRKADTCNDLKRCE</sequence>
<dbReference type="EMBL" id="GG672124">
    <property type="protein sequence ID" value="EER17412.1"/>
    <property type="molecule type" value="Genomic_DNA"/>
</dbReference>
<evidence type="ECO:0000313" key="2">
    <source>
        <dbReference type="EMBL" id="EER17412.1"/>
    </source>
</evidence>
<dbReference type="GeneID" id="9062584"/>
<protein>
    <submittedName>
        <fullName evidence="2">Uncharacterized protein</fullName>
    </submittedName>
</protein>
<dbReference type="RefSeq" id="XP_002785616.1">
    <property type="nucleotide sequence ID" value="XM_002785570.1"/>
</dbReference>
<evidence type="ECO:0000313" key="3">
    <source>
        <dbReference type="Proteomes" id="UP000007800"/>
    </source>
</evidence>
<accession>C5KDV9</accession>
<name>C5KDV9_PERM5</name>
<dbReference type="Proteomes" id="UP000007800">
    <property type="component" value="Unassembled WGS sequence"/>
</dbReference>
<feature type="compositionally biased region" description="Basic and acidic residues" evidence="1">
    <location>
        <begin position="26"/>
        <end position="40"/>
    </location>
</feature>